<dbReference type="PANTHER" id="PTHR30572:SF4">
    <property type="entry name" value="ABC TRANSPORTER PERMEASE YTRF"/>
    <property type="match status" value="1"/>
</dbReference>
<name>A0A4Y5Z4Y3_9GAMM</name>
<dbReference type="InterPro" id="IPR025857">
    <property type="entry name" value="MacB_PCD"/>
</dbReference>
<evidence type="ECO:0000259" key="8">
    <source>
        <dbReference type="Pfam" id="PF02687"/>
    </source>
</evidence>
<dbReference type="Pfam" id="PF12704">
    <property type="entry name" value="MacB_PCD"/>
    <property type="match status" value="1"/>
</dbReference>
<gene>
    <name evidence="10" type="ORF">FIV34_15390</name>
</gene>
<dbReference type="OrthoDB" id="9770036at2"/>
<dbReference type="EMBL" id="CP041046">
    <property type="protein sequence ID" value="QDE40490.1"/>
    <property type="molecule type" value="Genomic_DNA"/>
</dbReference>
<evidence type="ECO:0000313" key="11">
    <source>
        <dbReference type="Proteomes" id="UP000316093"/>
    </source>
</evidence>
<evidence type="ECO:0000259" key="9">
    <source>
        <dbReference type="Pfam" id="PF12704"/>
    </source>
</evidence>
<dbReference type="PANTHER" id="PTHR30572">
    <property type="entry name" value="MEMBRANE COMPONENT OF TRANSPORTER-RELATED"/>
    <property type="match status" value="1"/>
</dbReference>
<evidence type="ECO:0000256" key="2">
    <source>
        <dbReference type="ARBA" id="ARBA00022475"/>
    </source>
</evidence>
<dbReference type="GO" id="GO:0005886">
    <property type="term" value="C:plasma membrane"/>
    <property type="evidence" value="ECO:0007669"/>
    <property type="project" value="UniProtKB-SubCell"/>
</dbReference>
<keyword evidence="2" id="KW-1003">Cell membrane</keyword>
<feature type="domain" description="MacB-like periplasmic core" evidence="9">
    <location>
        <begin position="69"/>
        <end position="240"/>
    </location>
</feature>
<dbReference type="KEGG" id="lpy:FIV34_15390"/>
<evidence type="ECO:0000256" key="6">
    <source>
        <dbReference type="ARBA" id="ARBA00038076"/>
    </source>
</evidence>
<dbReference type="InterPro" id="IPR050250">
    <property type="entry name" value="Macrolide_Exporter_MacB"/>
</dbReference>
<keyword evidence="11" id="KW-1185">Reference proteome</keyword>
<feature type="transmembrane region" description="Helical" evidence="7">
    <location>
        <begin position="20"/>
        <end position="38"/>
    </location>
</feature>
<evidence type="ECO:0000256" key="5">
    <source>
        <dbReference type="ARBA" id="ARBA00023136"/>
    </source>
</evidence>
<evidence type="ECO:0000313" key="10">
    <source>
        <dbReference type="EMBL" id="QDE40490.1"/>
    </source>
</evidence>
<protein>
    <submittedName>
        <fullName evidence="10">FtsX-like permease family protein</fullName>
    </submittedName>
</protein>
<comment type="subcellular location">
    <subcellularLocation>
        <location evidence="1">Cell membrane</location>
        <topology evidence="1">Multi-pass membrane protein</topology>
    </subcellularLocation>
</comment>
<evidence type="ECO:0000256" key="7">
    <source>
        <dbReference type="SAM" id="Phobius"/>
    </source>
</evidence>
<dbReference type="Proteomes" id="UP000316093">
    <property type="component" value="Chromosome"/>
</dbReference>
<accession>A0A4Y5Z4Y3</accession>
<keyword evidence="4 7" id="KW-1133">Transmembrane helix</keyword>
<feature type="transmembrane region" description="Helical" evidence="7">
    <location>
        <begin position="278"/>
        <end position="306"/>
    </location>
</feature>
<dbReference type="GO" id="GO:0022857">
    <property type="term" value="F:transmembrane transporter activity"/>
    <property type="evidence" value="ECO:0007669"/>
    <property type="project" value="TreeGrafter"/>
</dbReference>
<organism evidence="10 11">
    <name type="scientific">Luteibacter pinisoli</name>
    <dbReference type="NCBI Taxonomy" id="2589080"/>
    <lineage>
        <taxon>Bacteria</taxon>
        <taxon>Pseudomonadati</taxon>
        <taxon>Pseudomonadota</taxon>
        <taxon>Gammaproteobacteria</taxon>
        <taxon>Lysobacterales</taxon>
        <taxon>Rhodanobacteraceae</taxon>
        <taxon>Luteibacter</taxon>
    </lineage>
</organism>
<keyword evidence="5 7" id="KW-0472">Membrane</keyword>
<dbReference type="InterPro" id="IPR003838">
    <property type="entry name" value="ABC3_permease_C"/>
</dbReference>
<dbReference type="Pfam" id="PF02687">
    <property type="entry name" value="FtsX"/>
    <property type="match status" value="1"/>
</dbReference>
<sequence>MDIAPILAALRRHRVTSVLLVLQIALTCAIVCNAVFLVNDRLRWIHTPSGIDEDRIAALDTSSPGKGVDIHARTAADLAALRAVPGVEAASVINSLPFGSRSWSSGIRLSLEEKVPRASIAMYYGEAVGETLGAQLQEGRWMRPDEYQWVDDVQLKRVASAHVIVVTAPVAERLFPGQGALGKTLYIGDEPYQIVGIIRWLARAAGGRGSIGEAILVPWRMVPTYGAGFIIRTGPGQAGAVLDAAAEALKKVDPRRVITDKSTFKDVRSDFFSGDRALSAMLVGACVVLLAITALGIVGLASFWVAQRRRQIGVRRALGATRRDVLLYFQTENFLLASMGIALGMVLAYAMNIVLMVHYEIPRLPWGYLPAGALTLWLLGQLAVLAPALRAASVPPVEATRG</sequence>
<reference evidence="10 11" key="1">
    <citation type="submission" date="2019-06" db="EMBL/GenBank/DDBJ databases">
        <title>A complete genome sequence for Luteibacter pinisoli MAH-14.</title>
        <authorList>
            <person name="Baltrus D.A."/>
        </authorList>
    </citation>
    <scope>NUCLEOTIDE SEQUENCE [LARGE SCALE GENOMIC DNA]</scope>
    <source>
        <strain evidence="10 11">MAH-14</strain>
    </source>
</reference>
<dbReference type="AlphaFoldDB" id="A0A4Y5Z4Y3"/>
<keyword evidence="3 7" id="KW-0812">Transmembrane</keyword>
<evidence type="ECO:0000256" key="3">
    <source>
        <dbReference type="ARBA" id="ARBA00022692"/>
    </source>
</evidence>
<evidence type="ECO:0000256" key="4">
    <source>
        <dbReference type="ARBA" id="ARBA00022989"/>
    </source>
</evidence>
<feature type="transmembrane region" description="Helical" evidence="7">
    <location>
        <begin position="367"/>
        <end position="389"/>
    </location>
</feature>
<comment type="similarity">
    <text evidence="6">Belongs to the ABC-4 integral membrane protein family.</text>
</comment>
<feature type="domain" description="ABC3 transporter permease C-terminal" evidence="8">
    <location>
        <begin position="287"/>
        <end position="396"/>
    </location>
</feature>
<feature type="transmembrane region" description="Helical" evidence="7">
    <location>
        <begin position="334"/>
        <end position="355"/>
    </location>
</feature>
<dbReference type="RefSeq" id="WP_139984266.1">
    <property type="nucleotide sequence ID" value="NZ_CP041046.1"/>
</dbReference>
<proteinExistence type="inferred from homology"/>
<evidence type="ECO:0000256" key="1">
    <source>
        <dbReference type="ARBA" id="ARBA00004651"/>
    </source>
</evidence>